<proteinExistence type="predicted"/>
<keyword evidence="2" id="KW-1185">Reference proteome</keyword>
<evidence type="ECO:0000313" key="2">
    <source>
        <dbReference type="Proteomes" id="UP001057279"/>
    </source>
</evidence>
<protein>
    <submittedName>
        <fullName evidence="1">Uncharacterized protein</fullName>
    </submittedName>
</protein>
<reference evidence="1" key="1">
    <citation type="submission" date="2022-03" db="EMBL/GenBank/DDBJ databases">
        <title>Genomic analyses of argali, domestic sheep and their hybrids provide insights into chromosomal evolution, heterosis and genetic basis of agronomic traits.</title>
        <authorList>
            <person name="Li M."/>
        </authorList>
    </citation>
    <scope>NUCLEOTIDE SEQUENCE</scope>
    <source>
        <strain evidence="1">F1 hybrid</strain>
    </source>
</reference>
<organism evidence="1 2">
    <name type="scientific">Ovis ammon polii x Ovis aries</name>
    <dbReference type="NCBI Taxonomy" id="2918886"/>
    <lineage>
        <taxon>Eukaryota</taxon>
        <taxon>Metazoa</taxon>
        <taxon>Chordata</taxon>
        <taxon>Craniata</taxon>
        <taxon>Vertebrata</taxon>
        <taxon>Euteleostomi</taxon>
        <taxon>Mammalia</taxon>
        <taxon>Eutheria</taxon>
        <taxon>Laurasiatheria</taxon>
        <taxon>Artiodactyla</taxon>
        <taxon>Ruminantia</taxon>
        <taxon>Pecora</taxon>
        <taxon>Bovidae</taxon>
        <taxon>Caprinae</taxon>
        <taxon>Ovis</taxon>
    </lineage>
</organism>
<gene>
    <name evidence="1" type="ORF">MJG53_007689</name>
</gene>
<name>A0ACB9V4L7_9CETA</name>
<dbReference type="Proteomes" id="UP001057279">
    <property type="component" value="Linkage Group LG06"/>
</dbReference>
<evidence type="ECO:0000313" key="1">
    <source>
        <dbReference type="EMBL" id="KAI4584410.1"/>
    </source>
</evidence>
<sequence>MSFFSSWIKAVFIIFFAFLLCSEAFLRYKIKMHKPDCDKFEDMMGCTNEYFPVCASDGNTYSNAHAFCSEVRIETYLGMADAVVVTILSNLCITAVSIMKTTGGLLLLCVVAHLCSCSGRVMEKFSFFMKEYVNFPTDVDTEQGYLHYHRHHPWFQEGGTDVDCIKHHEQIDCSKYKMLPLEERFCYDIYTPICGSDGKTYGNDCYFCYEVEKTNNKLKFVHFGKC</sequence>
<comment type="caution">
    <text evidence="1">The sequence shown here is derived from an EMBL/GenBank/DDBJ whole genome shotgun (WGS) entry which is preliminary data.</text>
</comment>
<accession>A0ACB9V4L7</accession>
<dbReference type="EMBL" id="CM043031">
    <property type="protein sequence ID" value="KAI4584410.1"/>
    <property type="molecule type" value="Genomic_DNA"/>
</dbReference>